<dbReference type="EMBL" id="LFZO01000003">
    <property type="protein sequence ID" value="KXT18777.1"/>
    <property type="molecule type" value="Genomic_DNA"/>
</dbReference>
<dbReference type="Proteomes" id="UP000073492">
    <property type="component" value="Unassembled WGS sequence"/>
</dbReference>
<proteinExistence type="predicted"/>
<accession>A0A139IVK3</accession>
<keyword evidence="2" id="KW-1185">Reference proteome</keyword>
<sequence>MSVERGRLASKSRVLHNCLQLPRIAQGVLDDHIAVAHDILLGRQSISFLLWKIDPTILRDPASRLRELYDSAFRVEEEQVLRVRNWEGWDTE</sequence>
<dbReference type="AlphaFoldDB" id="A0A139IVK3"/>
<evidence type="ECO:0000313" key="1">
    <source>
        <dbReference type="EMBL" id="KXT18777.1"/>
    </source>
</evidence>
<organism evidence="1 2">
    <name type="scientific">Pseudocercospora musae</name>
    <dbReference type="NCBI Taxonomy" id="113226"/>
    <lineage>
        <taxon>Eukaryota</taxon>
        <taxon>Fungi</taxon>
        <taxon>Dikarya</taxon>
        <taxon>Ascomycota</taxon>
        <taxon>Pezizomycotina</taxon>
        <taxon>Dothideomycetes</taxon>
        <taxon>Dothideomycetidae</taxon>
        <taxon>Mycosphaerellales</taxon>
        <taxon>Mycosphaerellaceae</taxon>
        <taxon>Pseudocercospora</taxon>
    </lineage>
</organism>
<comment type="caution">
    <text evidence="1">The sequence shown here is derived from an EMBL/GenBank/DDBJ whole genome shotgun (WGS) entry which is preliminary data.</text>
</comment>
<evidence type="ECO:0000313" key="2">
    <source>
        <dbReference type="Proteomes" id="UP000073492"/>
    </source>
</evidence>
<protein>
    <submittedName>
        <fullName evidence="1">Uncharacterized protein</fullName>
    </submittedName>
</protein>
<reference evidence="1 2" key="1">
    <citation type="submission" date="2015-07" db="EMBL/GenBank/DDBJ databases">
        <title>Comparative genomics of the Sigatoka disease complex on banana suggests a link between parallel evolutionary changes in Pseudocercospora fijiensis and Pseudocercospora eumusae and increased virulence on the banana host.</title>
        <authorList>
            <person name="Chang T.-C."/>
            <person name="Salvucci A."/>
            <person name="Crous P.W."/>
            <person name="Stergiopoulos I."/>
        </authorList>
    </citation>
    <scope>NUCLEOTIDE SEQUENCE [LARGE SCALE GENOMIC DNA]</scope>
    <source>
        <strain evidence="1 2">CBS 116634</strain>
    </source>
</reference>
<gene>
    <name evidence="1" type="ORF">AC579_8248</name>
</gene>
<name>A0A139IVK3_9PEZI</name>